<dbReference type="Gene3D" id="1.10.405.20">
    <property type="match status" value="1"/>
</dbReference>
<comment type="caution">
    <text evidence="2">The sequence shown here is derived from an EMBL/GenBank/DDBJ whole genome shotgun (WGS) entry which is preliminary data.</text>
</comment>
<organism evidence="2 3">
    <name type="scientific">Penicillium frequentans</name>
    <dbReference type="NCBI Taxonomy" id="3151616"/>
    <lineage>
        <taxon>Eukaryota</taxon>
        <taxon>Fungi</taxon>
        <taxon>Dikarya</taxon>
        <taxon>Ascomycota</taxon>
        <taxon>Pezizomycotina</taxon>
        <taxon>Eurotiomycetes</taxon>
        <taxon>Eurotiomycetidae</taxon>
        <taxon>Eurotiales</taxon>
        <taxon>Aspergillaceae</taxon>
        <taxon>Penicillium</taxon>
    </lineage>
</organism>
<dbReference type="Pfam" id="PF13450">
    <property type="entry name" value="NAD_binding_8"/>
    <property type="match status" value="1"/>
</dbReference>
<feature type="chain" id="PRO_5041968834" description="Beta-cyclopiazonate dehydrogenase" evidence="1">
    <location>
        <begin position="28"/>
        <end position="481"/>
    </location>
</feature>
<dbReference type="PANTHER" id="PTHR42923">
    <property type="entry name" value="PROTOPORPHYRINOGEN OXIDASE"/>
    <property type="match status" value="1"/>
</dbReference>
<evidence type="ECO:0000313" key="2">
    <source>
        <dbReference type="EMBL" id="KAJ5552475.1"/>
    </source>
</evidence>
<evidence type="ECO:0000256" key="1">
    <source>
        <dbReference type="SAM" id="SignalP"/>
    </source>
</evidence>
<name>A0AAD6GJW8_9EURO</name>
<dbReference type="InterPro" id="IPR036188">
    <property type="entry name" value="FAD/NAD-bd_sf"/>
</dbReference>
<protein>
    <recommendedName>
        <fullName evidence="4">Beta-cyclopiazonate dehydrogenase</fullName>
    </recommendedName>
</protein>
<keyword evidence="1" id="KW-0732">Signal</keyword>
<proteinExistence type="predicted"/>
<evidence type="ECO:0008006" key="4">
    <source>
        <dbReference type="Google" id="ProtNLM"/>
    </source>
</evidence>
<dbReference type="PANTHER" id="PTHR42923:SF26">
    <property type="entry name" value="FMN REDUCTASE LOT6, PUTATIVE (AFU_ORTHOLOGUE AFUA_7G06600)-RELATED"/>
    <property type="match status" value="1"/>
</dbReference>
<dbReference type="GO" id="GO:0016491">
    <property type="term" value="F:oxidoreductase activity"/>
    <property type="evidence" value="ECO:0007669"/>
    <property type="project" value="TreeGrafter"/>
</dbReference>
<keyword evidence="3" id="KW-1185">Reference proteome</keyword>
<gene>
    <name evidence="2" type="ORF">N7494_001853</name>
</gene>
<dbReference type="SUPFAM" id="SSF51905">
    <property type="entry name" value="FAD/NAD(P)-binding domain"/>
    <property type="match status" value="1"/>
</dbReference>
<dbReference type="Gene3D" id="3.50.50.60">
    <property type="entry name" value="FAD/NAD(P)-binding domain"/>
    <property type="match status" value="1"/>
</dbReference>
<reference evidence="2 3" key="1">
    <citation type="journal article" date="2023" name="IMA Fungus">
        <title>Comparative genomic study of the Penicillium genus elucidates a diverse pangenome and 15 lateral gene transfer events.</title>
        <authorList>
            <person name="Petersen C."/>
            <person name="Sorensen T."/>
            <person name="Nielsen M.R."/>
            <person name="Sondergaard T.E."/>
            <person name="Sorensen J.L."/>
            <person name="Fitzpatrick D.A."/>
            <person name="Frisvad J.C."/>
            <person name="Nielsen K.L."/>
        </authorList>
    </citation>
    <scope>NUCLEOTIDE SEQUENCE [LARGE SCALE GENOMIC DNA]</scope>
    <source>
        <strain evidence="2 3">IBT 35679</strain>
    </source>
</reference>
<dbReference type="EMBL" id="JAQIZZ010000002">
    <property type="protein sequence ID" value="KAJ5552475.1"/>
    <property type="molecule type" value="Genomic_DNA"/>
</dbReference>
<accession>A0AAD6GJW8</accession>
<dbReference type="Proteomes" id="UP001220324">
    <property type="component" value="Unassembled WGS sequence"/>
</dbReference>
<evidence type="ECO:0000313" key="3">
    <source>
        <dbReference type="Proteomes" id="UP001220324"/>
    </source>
</evidence>
<sequence>MLIHSSPMLSFAYLVCGLGASLRLVAASSEVIQRDVVVIGGGASGAYAAVRLRDDFNKSIALIEKEARLGGMVDTYVDEKTGAIYDYGVDSFLNISNSMDFFARFNIPVTTNSTTSTATTEYFDFNTGKKVGFNAPSETIQIEAIAKFLKVIEPWESMLRPGYWNFPEPKNIPADFLITFGEFLTKYGVEKAAPLMYSTTGLGVGNMSEVATMFALQAFGWDMARAMVGEMALYKPVSGGNQALYNAIEKGLGDDVFYSSTVIESSRSEHGVFLTVRNHKTGELTRIAARRLLVAIEPSESNMKPLDLSPSEWNTLSKFDFSNEYCGLVDNAAFNTSYLYSNLPSTAAPNHYLVFQDEPMVQSFEYSGLDHLFRVMIIGNKTTTAADAKVLAQDSFNTLLKSGRLSGSTQSQELSWAAFATHGPMHARASVEDVKAGFYQDLYKLQGARSTWWTGGAFSVNFQTTLWEFDEGLFPKILEGI</sequence>
<dbReference type="InterPro" id="IPR050464">
    <property type="entry name" value="Zeta_carotene_desat/Oxidored"/>
</dbReference>
<dbReference type="Gene3D" id="3.30.70.1990">
    <property type="match status" value="1"/>
</dbReference>
<dbReference type="AlphaFoldDB" id="A0AAD6GJW8"/>
<feature type="signal peptide" evidence="1">
    <location>
        <begin position="1"/>
        <end position="27"/>
    </location>
</feature>